<proteinExistence type="inferred from homology"/>
<feature type="region of interest" description="Disordered" evidence="6">
    <location>
        <begin position="57"/>
        <end position="96"/>
    </location>
</feature>
<evidence type="ECO:0000256" key="1">
    <source>
        <dbReference type="ARBA" id="ARBA00002190"/>
    </source>
</evidence>
<keyword evidence="3" id="KW-0815">Transposition</keyword>
<evidence type="ECO:0008006" key="9">
    <source>
        <dbReference type="Google" id="ProtNLM"/>
    </source>
</evidence>
<organism evidence="7 8">
    <name type="scientific">Actinomadura fulvescens</name>
    <dbReference type="NCBI Taxonomy" id="46160"/>
    <lineage>
        <taxon>Bacteria</taxon>
        <taxon>Bacillati</taxon>
        <taxon>Actinomycetota</taxon>
        <taxon>Actinomycetes</taxon>
        <taxon>Streptosporangiales</taxon>
        <taxon>Thermomonosporaceae</taxon>
        <taxon>Actinomadura</taxon>
    </lineage>
</organism>
<dbReference type="InterPro" id="IPR001207">
    <property type="entry name" value="Transposase_mutator"/>
</dbReference>
<dbReference type="Pfam" id="PF00872">
    <property type="entry name" value="Transposase_mut"/>
    <property type="match status" value="1"/>
</dbReference>
<name>A0ABP6BTZ0_9ACTN</name>
<keyword evidence="8" id="KW-1185">Reference proteome</keyword>
<comment type="caution">
    <text evidence="7">The sequence shown here is derived from an EMBL/GenBank/DDBJ whole genome shotgun (WGS) entry which is preliminary data.</text>
</comment>
<keyword evidence="5" id="KW-0233">DNA recombination</keyword>
<evidence type="ECO:0000256" key="4">
    <source>
        <dbReference type="ARBA" id="ARBA00023125"/>
    </source>
</evidence>
<evidence type="ECO:0000313" key="7">
    <source>
        <dbReference type="EMBL" id="GAA2582108.1"/>
    </source>
</evidence>
<gene>
    <name evidence="7" type="ORF">GCM10010411_13520</name>
</gene>
<sequence>MAVRDILPVVAEEFEETLTSASPDLLREVIRQMAQPMMDAEIEQVCGAGYGEVSEGRVNSRDGIGGGPGPSSRPCRDCGRGRTAPSGCWSGGAGPSGRWRRWWPRPLCWGLDPAGGEAGRAAGRHPAVQVAGQRAGPGTA</sequence>
<evidence type="ECO:0000256" key="6">
    <source>
        <dbReference type="SAM" id="MobiDB-lite"/>
    </source>
</evidence>
<comment type="similarity">
    <text evidence="2">Belongs to the transposase mutator family.</text>
</comment>
<dbReference type="EMBL" id="BAAATD010000001">
    <property type="protein sequence ID" value="GAA2582108.1"/>
    <property type="molecule type" value="Genomic_DNA"/>
</dbReference>
<comment type="function">
    <text evidence="1">Required for the transposition of the insertion element.</text>
</comment>
<evidence type="ECO:0000313" key="8">
    <source>
        <dbReference type="Proteomes" id="UP001501509"/>
    </source>
</evidence>
<protein>
    <recommendedName>
        <fullName evidence="9">Transposase</fullName>
    </recommendedName>
</protein>
<keyword evidence="4" id="KW-0238">DNA-binding</keyword>
<reference evidence="8" key="1">
    <citation type="journal article" date="2019" name="Int. J. Syst. Evol. Microbiol.">
        <title>The Global Catalogue of Microorganisms (GCM) 10K type strain sequencing project: providing services to taxonomists for standard genome sequencing and annotation.</title>
        <authorList>
            <consortium name="The Broad Institute Genomics Platform"/>
            <consortium name="The Broad Institute Genome Sequencing Center for Infectious Disease"/>
            <person name="Wu L."/>
            <person name="Ma J."/>
        </authorList>
    </citation>
    <scope>NUCLEOTIDE SEQUENCE [LARGE SCALE GENOMIC DNA]</scope>
    <source>
        <strain evidence="8">JCM 6833</strain>
    </source>
</reference>
<dbReference type="Proteomes" id="UP001501509">
    <property type="component" value="Unassembled WGS sequence"/>
</dbReference>
<accession>A0ABP6BTZ0</accession>
<feature type="region of interest" description="Disordered" evidence="6">
    <location>
        <begin position="115"/>
        <end position="140"/>
    </location>
</feature>
<evidence type="ECO:0000256" key="2">
    <source>
        <dbReference type="ARBA" id="ARBA00010961"/>
    </source>
</evidence>
<evidence type="ECO:0000256" key="3">
    <source>
        <dbReference type="ARBA" id="ARBA00022578"/>
    </source>
</evidence>
<evidence type="ECO:0000256" key="5">
    <source>
        <dbReference type="ARBA" id="ARBA00023172"/>
    </source>
</evidence>